<keyword evidence="2 5" id="KW-0121">Carboxypeptidase</keyword>
<dbReference type="PROSITE" id="PS00560">
    <property type="entry name" value="CARBOXYPEPT_SER_HIS"/>
    <property type="match status" value="1"/>
</dbReference>
<organism evidence="6 7">
    <name type="scientific">Littorina saxatilis</name>
    <dbReference type="NCBI Taxonomy" id="31220"/>
    <lineage>
        <taxon>Eukaryota</taxon>
        <taxon>Metazoa</taxon>
        <taxon>Spiralia</taxon>
        <taxon>Lophotrochozoa</taxon>
        <taxon>Mollusca</taxon>
        <taxon>Gastropoda</taxon>
        <taxon>Caenogastropoda</taxon>
        <taxon>Littorinimorpha</taxon>
        <taxon>Littorinoidea</taxon>
        <taxon>Littorinidae</taxon>
        <taxon>Littorina</taxon>
    </lineage>
</organism>
<keyword evidence="4 5" id="KW-0378">Hydrolase</keyword>
<dbReference type="SUPFAM" id="SSF53474">
    <property type="entry name" value="alpha/beta-Hydrolases"/>
    <property type="match status" value="1"/>
</dbReference>
<dbReference type="EMBL" id="JBAMIC010000007">
    <property type="protein sequence ID" value="KAK7105694.1"/>
    <property type="molecule type" value="Genomic_DNA"/>
</dbReference>
<dbReference type="PROSITE" id="PS00131">
    <property type="entry name" value="CARBOXYPEPT_SER_SER"/>
    <property type="match status" value="1"/>
</dbReference>
<dbReference type="Gene3D" id="3.40.50.1820">
    <property type="entry name" value="alpha/beta hydrolase"/>
    <property type="match status" value="1"/>
</dbReference>
<name>A0AAN9GFC4_9CAEN</name>
<dbReference type="InterPro" id="IPR001563">
    <property type="entry name" value="Peptidase_S10"/>
</dbReference>
<evidence type="ECO:0000313" key="6">
    <source>
        <dbReference type="EMBL" id="KAK7105694.1"/>
    </source>
</evidence>
<evidence type="ECO:0000256" key="2">
    <source>
        <dbReference type="ARBA" id="ARBA00022645"/>
    </source>
</evidence>
<feature type="chain" id="PRO_5042666465" description="Carboxypeptidase" evidence="5">
    <location>
        <begin position="22"/>
        <end position="471"/>
    </location>
</feature>
<comment type="caution">
    <text evidence="6">The sequence shown here is derived from an EMBL/GenBank/DDBJ whole genome shotgun (WGS) entry which is preliminary data.</text>
</comment>
<dbReference type="GO" id="GO:0031647">
    <property type="term" value="P:regulation of protein stability"/>
    <property type="evidence" value="ECO:0007669"/>
    <property type="project" value="UniProtKB-ARBA"/>
</dbReference>
<evidence type="ECO:0000313" key="7">
    <source>
        <dbReference type="Proteomes" id="UP001374579"/>
    </source>
</evidence>
<evidence type="ECO:0000256" key="1">
    <source>
        <dbReference type="ARBA" id="ARBA00009431"/>
    </source>
</evidence>
<dbReference type="InterPro" id="IPR033124">
    <property type="entry name" value="Ser_caboxypep_his_AS"/>
</dbReference>
<dbReference type="Pfam" id="PF00450">
    <property type="entry name" value="Peptidase_S10"/>
    <property type="match status" value="1"/>
</dbReference>
<reference evidence="6 7" key="1">
    <citation type="submission" date="2024-02" db="EMBL/GenBank/DDBJ databases">
        <title>Chromosome-scale genome assembly of the rough periwinkle Littorina saxatilis.</title>
        <authorList>
            <person name="De Jode A."/>
            <person name="Faria R."/>
            <person name="Formenti G."/>
            <person name="Sims Y."/>
            <person name="Smith T.P."/>
            <person name="Tracey A."/>
            <person name="Wood J.M.D."/>
            <person name="Zagrodzka Z.B."/>
            <person name="Johannesson K."/>
            <person name="Butlin R.K."/>
            <person name="Leder E.H."/>
        </authorList>
    </citation>
    <scope>NUCLEOTIDE SEQUENCE [LARGE SCALE GENOMIC DNA]</scope>
    <source>
        <strain evidence="6">Snail1</strain>
        <tissue evidence="6">Muscle</tissue>
    </source>
</reference>
<dbReference type="EC" id="3.4.16.-" evidence="5"/>
<proteinExistence type="inferred from homology"/>
<accession>A0AAN9GFC4</accession>
<gene>
    <name evidence="6" type="ORF">V1264_017039</name>
</gene>
<evidence type="ECO:0000256" key="4">
    <source>
        <dbReference type="ARBA" id="ARBA00022801"/>
    </source>
</evidence>
<evidence type="ECO:0000256" key="3">
    <source>
        <dbReference type="ARBA" id="ARBA00022670"/>
    </source>
</evidence>
<dbReference type="AlphaFoldDB" id="A0AAN9GFC4"/>
<dbReference type="InterPro" id="IPR018202">
    <property type="entry name" value="Ser_caboxypep_ser_AS"/>
</dbReference>
<sequence>MLKFLLLEVFVAFLLPSALIAAPYEDEVRMLPGLPQKPSFRQYSGYLAATKSRRLHYWFVESVNNPKKDPVAVWLNGGPGCSSLFGLLGENGPFRVREDGVTLETNPFSWNNVANVLYIESPAGVGFSYASDKNYVTDDDLTSLENYAAMRDFLRKFPEYQDNELFITGESYGGIYVPMLSVLLMEDPSVNLKGFAVGNGVSNDEMLGSSIIYFAYYHGLIGTTEWNSLLKQCCGGSENRCNFVRTAQYSKACEDEVLKVQAVTDGGSFDRYNLYGPCAYGVGSHQYNHDSMINWAFRSLPGQSKSRDSKWQRPLAEHSCNNNTAVTTYLNLPEVRLALHIPAQVQKWLNCVSDGEYQEGWYTKIYNDTTPFYKKLFSGGIRGILYNGDVDMACNFLGDEWFADSLGRPVTEERRMWHYRDEKGLKQVAGFVKTFDILTYLTVRGSGHMVPTDRPRPALHVITNLVKNTPF</sequence>
<evidence type="ECO:0000256" key="5">
    <source>
        <dbReference type="RuleBase" id="RU361156"/>
    </source>
</evidence>
<dbReference type="FunFam" id="3.40.50.1820:FF:000335">
    <property type="entry name" value="Carboxypeptidase"/>
    <property type="match status" value="1"/>
</dbReference>
<dbReference type="PANTHER" id="PTHR11802">
    <property type="entry name" value="SERINE PROTEASE FAMILY S10 SERINE CARBOXYPEPTIDASE"/>
    <property type="match status" value="1"/>
</dbReference>
<keyword evidence="7" id="KW-1185">Reference proteome</keyword>
<keyword evidence="3 5" id="KW-0645">Protease</keyword>
<dbReference type="PANTHER" id="PTHR11802:SF201">
    <property type="entry name" value="CARBOXYPEPTIDASE"/>
    <property type="match status" value="1"/>
</dbReference>
<keyword evidence="5" id="KW-0732">Signal</keyword>
<dbReference type="GO" id="GO:1904715">
    <property type="term" value="P:negative regulation of chaperone-mediated autophagy"/>
    <property type="evidence" value="ECO:0007669"/>
    <property type="project" value="UniProtKB-ARBA"/>
</dbReference>
<dbReference type="PRINTS" id="PR00724">
    <property type="entry name" value="CRBOXYPTASEC"/>
</dbReference>
<dbReference type="GO" id="GO:0006508">
    <property type="term" value="P:proteolysis"/>
    <property type="evidence" value="ECO:0007669"/>
    <property type="project" value="UniProtKB-KW"/>
</dbReference>
<protein>
    <recommendedName>
        <fullName evidence="5">Carboxypeptidase</fullName>
        <ecNumber evidence="5">3.4.16.-</ecNumber>
    </recommendedName>
</protein>
<comment type="similarity">
    <text evidence="1 5">Belongs to the peptidase S10 family.</text>
</comment>
<feature type="signal peptide" evidence="5">
    <location>
        <begin position="1"/>
        <end position="21"/>
    </location>
</feature>
<dbReference type="InterPro" id="IPR029058">
    <property type="entry name" value="AB_hydrolase_fold"/>
</dbReference>
<dbReference type="Proteomes" id="UP001374579">
    <property type="component" value="Unassembled WGS sequence"/>
</dbReference>
<dbReference type="GO" id="GO:0004185">
    <property type="term" value="F:serine-type carboxypeptidase activity"/>
    <property type="evidence" value="ECO:0007669"/>
    <property type="project" value="UniProtKB-UniRule"/>
</dbReference>